<accession>A0A2N3KGS8</accession>
<sequence length="153" mass="17601">MYQPRAPGYSKKDAVKRWNLPDRVFFACGACHILAHALLAKFDADGTRGFYPLWFKPLAGFTGNHIVVAGPGWFFDYHGYCRQDVYLDHVTRRAQQRWPGWQATHITLPRDVLTSEEKSREMDGLWLRGPQQFLHDALPRASAFLTRFDPPPA</sequence>
<comment type="caution">
    <text evidence="1">The sequence shown here is derived from an EMBL/GenBank/DDBJ whole genome shotgun (WGS) entry which is preliminary data.</text>
</comment>
<organism evidence="1 2">
    <name type="scientific">Thalassospira marina</name>
    <dbReference type="NCBI Taxonomy" id="2048283"/>
    <lineage>
        <taxon>Bacteria</taxon>
        <taxon>Pseudomonadati</taxon>
        <taxon>Pseudomonadota</taxon>
        <taxon>Alphaproteobacteria</taxon>
        <taxon>Rhodospirillales</taxon>
        <taxon>Thalassospiraceae</taxon>
        <taxon>Thalassospira</taxon>
    </lineage>
</organism>
<dbReference type="RefSeq" id="WP_101270512.1">
    <property type="nucleotide sequence ID" value="NZ_NWTK01000018.1"/>
</dbReference>
<reference evidence="1 2" key="1">
    <citation type="submission" date="2017-09" db="EMBL/GenBank/DDBJ databases">
        <title>Biodiversity and function of Thalassospira species in the particle-attached aromatic-hydrocarbon-degrading consortia from the surface seawater of the South China Sea.</title>
        <authorList>
            <person name="Dong C."/>
            <person name="Liu R."/>
            <person name="Shao Z."/>
        </authorList>
    </citation>
    <scope>NUCLEOTIDE SEQUENCE [LARGE SCALE GENOMIC DNA]</scope>
    <source>
        <strain evidence="1 2">CSC1P2</strain>
    </source>
</reference>
<dbReference type="AlphaFoldDB" id="A0A2N3KGS8"/>
<protein>
    <submittedName>
        <fullName evidence="1">Uncharacterized protein</fullName>
    </submittedName>
</protein>
<dbReference type="OrthoDB" id="65593at2"/>
<gene>
    <name evidence="1" type="ORF">COO20_22150</name>
</gene>
<dbReference type="Proteomes" id="UP000233597">
    <property type="component" value="Unassembled WGS sequence"/>
</dbReference>
<evidence type="ECO:0000313" key="2">
    <source>
        <dbReference type="Proteomes" id="UP000233597"/>
    </source>
</evidence>
<evidence type="ECO:0000313" key="1">
    <source>
        <dbReference type="EMBL" id="PKR49730.1"/>
    </source>
</evidence>
<dbReference type="EMBL" id="NWTK01000018">
    <property type="protein sequence ID" value="PKR49730.1"/>
    <property type="molecule type" value="Genomic_DNA"/>
</dbReference>
<proteinExistence type="predicted"/>
<name>A0A2N3KGS8_9PROT</name>